<organism evidence="4 5">
    <name type="scientific">Citrullus colocynthis</name>
    <name type="common">colocynth</name>
    <dbReference type="NCBI Taxonomy" id="252529"/>
    <lineage>
        <taxon>Eukaryota</taxon>
        <taxon>Viridiplantae</taxon>
        <taxon>Streptophyta</taxon>
        <taxon>Embryophyta</taxon>
        <taxon>Tracheophyta</taxon>
        <taxon>Spermatophyta</taxon>
        <taxon>Magnoliopsida</taxon>
        <taxon>eudicotyledons</taxon>
        <taxon>Gunneridae</taxon>
        <taxon>Pentapetalae</taxon>
        <taxon>rosids</taxon>
        <taxon>fabids</taxon>
        <taxon>Cucurbitales</taxon>
        <taxon>Cucurbitaceae</taxon>
        <taxon>Benincaseae</taxon>
        <taxon>Citrullus</taxon>
    </lineage>
</organism>
<keyword evidence="3" id="KW-0722">Serine protease inhibitor</keyword>
<protein>
    <submittedName>
        <fullName evidence="4">Uncharacterized protein</fullName>
    </submittedName>
</protein>
<keyword evidence="5" id="KW-1185">Reference proteome</keyword>
<dbReference type="EMBL" id="OZ021740">
    <property type="protein sequence ID" value="CAK9323516.1"/>
    <property type="molecule type" value="Genomic_DNA"/>
</dbReference>
<dbReference type="PANTHER" id="PTHR33091:SF29">
    <property type="entry name" value="SUBTILISIN INHIBITOR 1"/>
    <property type="match status" value="1"/>
</dbReference>
<accession>A0ABP0YVI2</accession>
<dbReference type="Gene3D" id="3.30.10.10">
    <property type="entry name" value="Trypsin Inhibitor V, subunit A"/>
    <property type="match status" value="1"/>
</dbReference>
<evidence type="ECO:0000313" key="4">
    <source>
        <dbReference type="EMBL" id="CAK9323516.1"/>
    </source>
</evidence>
<dbReference type="SUPFAM" id="SSF54654">
    <property type="entry name" value="CI-2 family of serine protease inhibitors"/>
    <property type="match status" value="1"/>
</dbReference>
<evidence type="ECO:0000256" key="1">
    <source>
        <dbReference type="ARBA" id="ARBA00008210"/>
    </source>
</evidence>
<proteinExistence type="inferred from homology"/>
<dbReference type="Pfam" id="PF00280">
    <property type="entry name" value="potato_inhibit"/>
    <property type="match status" value="1"/>
</dbReference>
<dbReference type="InterPro" id="IPR000864">
    <property type="entry name" value="Prot_inh_pot1"/>
</dbReference>
<dbReference type="InterPro" id="IPR036354">
    <property type="entry name" value="Prot_inh_pot1_sf"/>
</dbReference>
<keyword evidence="2" id="KW-0646">Protease inhibitor</keyword>
<gene>
    <name evidence="4" type="ORF">CITCOLO1_LOCUS15701</name>
</gene>
<dbReference type="PANTHER" id="PTHR33091">
    <property type="entry name" value="PROTEIN, PUTATIVE, EXPRESSED-RELATED"/>
    <property type="match status" value="1"/>
</dbReference>
<evidence type="ECO:0000313" key="5">
    <source>
        <dbReference type="Proteomes" id="UP001642487"/>
    </source>
</evidence>
<evidence type="ECO:0000256" key="2">
    <source>
        <dbReference type="ARBA" id="ARBA00022690"/>
    </source>
</evidence>
<reference evidence="4 5" key="1">
    <citation type="submission" date="2024-03" db="EMBL/GenBank/DDBJ databases">
        <authorList>
            <person name="Gkanogiannis A."/>
            <person name="Becerra Lopez-Lavalle L."/>
        </authorList>
    </citation>
    <scope>NUCLEOTIDE SEQUENCE [LARGE SCALE GENOMIC DNA]</scope>
</reference>
<comment type="similarity">
    <text evidence="1">Belongs to the protease inhibitor I13 (potato type I serine protease inhibitor) family.</text>
</comment>
<name>A0ABP0YVI2_9ROSI</name>
<sequence>MINLKLPIYNHFINLNNYTYKHRNLNSQPKKRTMSGKSSWAELVGVRGEEAAKIIKKENPHVNPIIIRPCQQAITHDYRSDRVRVIVGRHEKVVLPPAIG</sequence>
<dbReference type="Proteomes" id="UP001642487">
    <property type="component" value="Chromosome 6"/>
</dbReference>
<evidence type="ECO:0000256" key="3">
    <source>
        <dbReference type="ARBA" id="ARBA00022900"/>
    </source>
</evidence>